<evidence type="ECO:0000313" key="2">
    <source>
        <dbReference type="EMBL" id="QPD95859.1"/>
    </source>
</evidence>
<gene>
    <name evidence="2" type="primary">GAMMAHV.ORF35</name>
</gene>
<evidence type="ECO:0000256" key="1">
    <source>
        <dbReference type="SAM" id="Coils"/>
    </source>
</evidence>
<evidence type="ECO:0000313" key="3">
    <source>
        <dbReference type="EMBL" id="QPD95874.1"/>
    </source>
</evidence>
<dbReference type="Pfam" id="PF05852">
    <property type="entry name" value="DUF848"/>
    <property type="match status" value="1"/>
</dbReference>
<accession>A0A7S8REI5</accession>
<dbReference type="EMBL" id="MN913973">
    <property type="protein sequence ID" value="QPD95859.1"/>
    <property type="molecule type" value="Genomic_DNA"/>
</dbReference>
<dbReference type="InterPro" id="IPR008566">
    <property type="entry name" value="DUF848"/>
</dbReference>
<keyword evidence="1" id="KW-0175">Coiled coil</keyword>
<reference evidence="2" key="1">
    <citation type="submission" date="2020-01" db="EMBL/GenBank/DDBJ databases">
        <authorList>
            <person name="Rezuchova I."/>
            <person name="Hyblova M."/>
            <person name="Kudelova M."/>
            <person name="Bohmer M."/>
            <person name="Budis J."/>
            <person name="Szemes T."/>
        </authorList>
    </citation>
    <scope>NUCLEOTIDE SEQUENCE</scope>
    <source>
        <strain evidence="3">4556</strain>
        <strain evidence="2">72</strain>
    </source>
</reference>
<sequence>MDTKLLAKKLIGSSLRADIEKRAAVSLTDRFGKSHSLTQFQYTKAKRVERTASSAREHCHRIENMVSTKRELSDCVSELTHLKEICQNFSVEDAERLIEETTVLKEELEDTVNTVSAALQREESLSADSEQEESDITCWRLDGLPTVTARIG</sequence>
<dbReference type="EMBL" id="MN913974">
    <property type="protein sequence ID" value="QPD95874.1"/>
    <property type="molecule type" value="Genomic_DNA"/>
</dbReference>
<proteinExistence type="predicted"/>
<name>A0A7S8REI5_9BETA</name>
<feature type="coiled-coil region" evidence="1">
    <location>
        <begin position="91"/>
        <end position="125"/>
    </location>
</feature>
<protein>
    <recommendedName>
        <fullName evidence="4">Tegument protein UL14</fullName>
    </recommendedName>
</protein>
<organism evidence="2">
    <name type="scientific">Murine herpesvirus</name>
    <dbReference type="NCBI Taxonomy" id="1431748"/>
    <lineage>
        <taxon>Viruses</taxon>
        <taxon>Duplodnaviria</taxon>
        <taxon>Heunggongvirae</taxon>
        <taxon>Peploviricota</taxon>
        <taxon>Herviviricetes</taxon>
        <taxon>Herpesvirales</taxon>
        <taxon>Orthoherpesviridae</taxon>
        <taxon>Betaherpesvirinae</taxon>
        <taxon>Muromegalovirus</taxon>
    </lineage>
</organism>
<evidence type="ECO:0008006" key="4">
    <source>
        <dbReference type="Google" id="ProtNLM"/>
    </source>
</evidence>